<dbReference type="RefSeq" id="WP_346036304.1">
    <property type="nucleotide sequence ID" value="NZ_BAAALY010000012.1"/>
</dbReference>
<feature type="transmembrane region" description="Helical" evidence="2">
    <location>
        <begin position="383"/>
        <end position="407"/>
    </location>
</feature>
<feature type="domain" description="Acyltransferase 3" evidence="3">
    <location>
        <begin position="41"/>
        <end position="374"/>
    </location>
</feature>
<feature type="transmembrane region" description="Helical" evidence="2">
    <location>
        <begin position="168"/>
        <end position="185"/>
    </location>
</feature>
<proteinExistence type="predicted"/>
<reference evidence="4 5" key="1">
    <citation type="journal article" date="2019" name="Int. J. Syst. Evol. Microbiol.">
        <title>The Global Catalogue of Microorganisms (GCM) 10K type strain sequencing project: providing services to taxonomists for standard genome sequencing and annotation.</title>
        <authorList>
            <consortium name="The Broad Institute Genomics Platform"/>
            <consortium name="The Broad Institute Genome Sequencing Center for Infectious Disease"/>
            <person name="Wu L."/>
            <person name="Ma J."/>
        </authorList>
    </citation>
    <scope>NUCLEOTIDE SEQUENCE [LARGE SCALE GENOMIC DNA]</scope>
    <source>
        <strain evidence="4 5">JCM 13319</strain>
    </source>
</reference>
<dbReference type="InterPro" id="IPR002656">
    <property type="entry name" value="Acyl_transf_3_dom"/>
</dbReference>
<dbReference type="Pfam" id="PF01757">
    <property type="entry name" value="Acyl_transf_3"/>
    <property type="match status" value="1"/>
</dbReference>
<evidence type="ECO:0000256" key="2">
    <source>
        <dbReference type="SAM" id="Phobius"/>
    </source>
</evidence>
<feature type="region of interest" description="Disordered" evidence="1">
    <location>
        <begin position="1"/>
        <end position="25"/>
    </location>
</feature>
<feature type="transmembrane region" description="Helical" evidence="2">
    <location>
        <begin position="250"/>
        <end position="270"/>
    </location>
</feature>
<feature type="transmembrane region" description="Helical" evidence="2">
    <location>
        <begin position="87"/>
        <end position="108"/>
    </location>
</feature>
<keyword evidence="5" id="KW-1185">Reference proteome</keyword>
<sequence>MSLTFAGSSEAPGVPEVPSAPEASGRSANRAAVNLPHRDGAIDLIRFGCLVVVVILHSLMSGAVLGADGEVVPTVALSGTVGFTVASWLYQIMPLFFFIGGYAAINGWRRTQATGGTWADYIRARLRRLVIPVAVLIGVAGVGLSIASELGVPTGLLAEASTRIGQPLWFLAVYVGLTSLVPLAVHFHERAPRRTIAVLAGAVSAVDAVVALTGVTGPGCFNFLFVWPLIQQLGFFYADAIHRPVRVGFAWTTMVLALAALGVLVGIGVYSPNMLVNLNPPTGALVLLGVAQMSILRLSHARLNEIVSGGRAGTGRARDYRARVWQRVISWGNTYGIQVYLWHMPIVIVLIAVLGFGANLVAGASFGDDLPAAGILLPEIESAWWWLTRLSWLLTVMVLAGASAMAMSKVPFPGEERLARAGQAVGRGAREIVGEIAGHRESRPAGETRVGSGVQQLGEHLSSPAGRAIIAVTSAMSGIAIALLVGIAPLFWALVSVAALMSSLVLAAGLKARVPESAAVPEPAAVPESLSA</sequence>
<protein>
    <recommendedName>
        <fullName evidence="3">Acyltransferase 3 domain-containing protein</fullName>
    </recommendedName>
</protein>
<comment type="caution">
    <text evidence="4">The sequence shown here is derived from an EMBL/GenBank/DDBJ whole genome shotgun (WGS) entry which is preliminary data.</text>
</comment>
<feature type="transmembrane region" description="Helical" evidence="2">
    <location>
        <begin position="339"/>
        <end position="363"/>
    </location>
</feature>
<feature type="transmembrane region" description="Helical" evidence="2">
    <location>
        <begin position="129"/>
        <end position="148"/>
    </location>
</feature>
<keyword evidence="2" id="KW-0472">Membrane</keyword>
<evidence type="ECO:0000256" key="1">
    <source>
        <dbReference type="SAM" id="MobiDB-lite"/>
    </source>
</evidence>
<keyword evidence="2" id="KW-1133">Transmembrane helix</keyword>
<organism evidence="4 5">
    <name type="scientific">Brevibacterium picturae</name>
    <dbReference type="NCBI Taxonomy" id="260553"/>
    <lineage>
        <taxon>Bacteria</taxon>
        <taxon>Bacillati</taxon>
        <taxon>Actinomycetota</taxon>
        <taxon>Actinomycetes</taxon>
        <taxon>Micrococcales</taxon>
        <taxon>Brevibacteriaceae</taxon>
        <taxon>Brevibacterium</taxon>
    </lineage>
</organism>
<dbReference type="Proteomes" id="UP001501791">
    <property type="component" value="Unassembled WGS sequence"/>
</dbReference>
<feature type="transmembrane region" description="Helical" evidence="2">
    <location>
        <begin position="44"/>
        <end position="67"/>
    </location>
</feature>
<evidence type="ECO:0000313" key="5">
    <source>
        <dbReference type="Proteomes" id="UP001501791"/>
    </source>
</evidence>
<evidence type="ECO:0000313" key="4">
    <source>
        <dbReference type="EMBL" id="GAA1549342.1"/>
    </source>
</evidence>
<keyword evidence="2" id="KW-0812">Transmembrane</keyword>
<accession>A0ABN2BY87</accession>
<name>A0ABN2BY87_9MICO</name>
<evidence type="ECO:0000259" key="3">
    <source>
        <dbReference type="Pfam" id="PF01757"/>
    </source>
</evidence>
<dbReference type="EMBL" id="BAAALY010000012">
    <property type="protein sequence ID" value="GAA1549342.1"/>
    <property type="molecule type" value="Genomic_DNA"/>
</dbReference>
<gene>
    <name evidence="4" type="ORF">GCM10009691_24780</name>
</gene>